<gene>
    <name evidence="1" type="ORF">GCM10011609_85760</name>
</gene>
<dbReference type="EMBL" id="BMNC01000029">
    <property type="protein sequence ID" value="GGN29022.1"/>
    <property type="molecule type" value="Genomic_DNA"/>
</dbReference>
<evidence type="ECO:0000313" key="1">
    <source>
        <dbReference type="EMBL" id="GGN29022.1"/>
    </source>
</evidence>
<proteinExistence type="predicted"/>
<name>A0ABQ2ITV4_9PSEU</name>
<sequence length="95" mass="10170">MLARMQPVSSCDLCEDTGTMTWQQPVPGPDGGLALTEMTHPCVRGCSGWFRLPAAERGNVIDDPGAAEVIEAGNVAMANLEHRTEWTRPTPPPAP</sequence>
<protein>
    <submittedName>
        <fullName evidence="1">Uncharacterized protein</fullName>
    </submittedName>
</protein>
<accession>A0ABQ2ITV4</accession>
<keyword evidence="2" id="KW-1185">Reference proteome</keyword>
<reference evidence="2" key="1">
    <citation type="journal article" date="2019" name="Int. J. Syst. Evol. Microbiol.">
        <title>The Global Catalogue of Microorganisms (GCM) 10K type strain sequencing project: providing services to taxonomists for standard genome sequencing and annotation.</title>
        <authorList>
            <consortium name="The Broad Institute Genomics Platform"/>
            <consortium name="The Broad Institute Genome Sequencing Center for Infectious Disease"/>
            <person name="Wu L."/>
            <person name="Ma J."/>
        </authorList>
    </citation>
    <scope>NUCLEOTIDE SEQUENCE [LARGE SCALE GENOMIC DNA]</scope>
    <source>
        <strain evidence="2">CGMCC 4.7319</strain>
    </source>
</reference>
<dbReference type="Proteomes" id="UP000597656">
    <property type="component" value="Unassembled WGS sequence"/>
</dbReference>
<organism evidence="1 2">
    <name type="scientific">Lentzea pudingi</name>
    <dbReference type="NCBI Taxonomy" id="1789439"/>
    <lineage>
        <taxon>Bacteria</taxon>
        <taxon>Bacillati</taxon>
        <taxon>Actinomycetota</taxon>
        <taxon>Actinomycetes</taxon>
        <taxon>Pseudonocardiales</taxon>
        <taxon>Pseudonocardiaceae</taxon>
        <taxon>Lentzea</taxon>
    </lineage>
</organism>
<comment type="caution">
    <text evidence="1">The sequence shown here is derived from an EMBL/GenBank/DDBJ whole genome shotgun (WGS) entry which is preliminary data.</text>
</comment>
<evidence type="ECO:0000313" key="2">
    <source>
        <dbReference type="Proteomes" id="UP000597656"/>
    </source>
</evidence>